<sequence>MSTMDEGKRPAKWDLDSDEIASVASEDLYQNRPNRWTGPKSSWRTLTAEERQLWRSMRQLEHQDLAVHLYDAFALKRQGRDPATARMLAIQTEDGEEAVWAPPKQWTAWPLREKNVPREHLVKRQDDEDEQFTIRRDETRDLPSADLQDELGAAILRLAKERFRKRKRWQPVRASIESTAAPGTIKREFDDDDDVEEEREDDEGASMPSLPPLPVKHESGEESTDMMQLDTDFSGRGTDPGGDSRSAQITEEKTYEPMVSTNDELSYALLQPSVRHILSQLDKTLDILHNARIAGLSYLSDSPSDSDSDSQAAAAAAEGAAPRKRSRGRPRSLPRPGGAASDDGAGATKPRTSRRGRPRKVHVPREGETEEEMRRRVAREGHRRLPYTQSDRDAAFEEWLRQGDERIQRRRSKSVEAAAAAAGAQSDAPDDTDAHPSSQGGTPPTTMLRRAASSTTRTTSTASSAAGGSATGATWSARRRWPASPEDVIKRTARRCADLFGEGMVIRRLDEAPASRGPGFHTTEYRPERIRLSSTASSVSSSSDEEACPTLRQRRLASLASSPSTPAHSRGRAPGRSATPAPASTSGRPPSSSSAPAAAAAGSRSRTRSRSSAGLLFCPVSTCDRAATGFARRANLRRHMHLVHPEGTGTGVGAEDERDSEDEAVGAVHVDGFLRTIQVGRGWRAEDVAERKRKAFWRGRPVRSSASRSRPQSSDDVVDDDGDDEAADDESS</sequence>
<dbReference type="EMBL" id="JBGNUJ010000006">
    <property type="protein sequence ID" value="KAL3958721.1"/>
    <property type="molecule type" value="Genomic_DNA"/>
</dbReference>
<protein>
    <submittedName>
        <fullName evidence="1">Uncharacterized protein</fullName>
    </submittedName>
</protein>
<accession>A0ACC4DTG0</accession>
<gene>
    <name evidence="1" type="ORF">ACCO45_006883</name>
</gene>
<dbReference type="Proteomes" id="UP001638806">
    <property type="component" value="Unassembled WGS sequence"/>
</dbReference>
<comment type="caution">
    <text evidence="1">The sequence shown here is derived from an EMBL/GenBank/DDBJ whole genome shotgun (WGS) entry which is preliminary data.</text>
</comment>
<proteinExistence type="predicted"/>
<organism evidence="1 2">
    <name type="scientific">Purpureocillium lilacinum</name>
    <name type="common">Paecilomyces lilacinus</name>
    <dbReference type="NCBI Taxonomy" id="33203"/>
    <lineage>
        <taxon>Eukaryota</taxon>
        <taxon>Fungi</taxon>
        <taxon>Dikarya</taxon>
        <taxon>Ascomycota</taxon>
        <taxon>Pezizomycotina</taxon>
        <taxon>Sordariomycetes</taxon>
        <taxon>Hypocreomycetidae</taxon>
        <taxon>Hypocreales</taxon>
        <taxon>Ophiocordycipitaceae</taxon>
        <taxon>Purpureocillium</taxon>
    </lineage>
</organism>
<keyword evidence="2" id="KW-1185">Reference proteome</keyword>
<evidence type="ECO:0000313" key="2">
    <source>
        <dbReference type="Proteomes" id="UP001638806"/>
    </source>
</evidence>
<reference evidence="1" key="1">
    <citation type="submission" date="2024-12" db="EMBL/GenBank/DDBJ databases">
        <title>Comparative genomics and development of molecular markers within Purpureocillium lilacinum and among Purpureocillium species.</title>
        <authorList>
            <person name="Yeh Z.-Y."/>
            <person name="Ni N.-T."/>
            <person name="Lo P.-H."/>
            <person name="Mushyakhwo K."/>
            <person name="Lin C.-F."/>
            <person name="Nai Y.-S."/>
        </authorList>
    </citation>
    <scope>NUCLEOTIDE SEQUENCE</scope>
    <source>
        <strain evidence="1">NCHU-NPUST-175</strain>
    </source>
</reference>
<name>A0ACC4DTG0_PURLI</name>
<evidence type="ECO:0000313" key="1">
    <source>
        <dbReference type="EMBL" id="KAL3958721.1"/>
    </source>
</evidence>